<dbReference type="InterPro" id="IPR024571">
    <property type="entry name" value="ERAP1-like_C_dom"/>
</dbReference>
<feature type="domain" description="Peptidase M1 membrane alanine aminopeptidase" evidence="14">
    <location>
        <begin position="251"/>
        <end position="463"/>
    </location>
</feature>
<dbReference type="GO" id="GO:0042277">
    <property type="term" value="F:peptide binding"/>
    <property type="evidence" value="ECO:0007669"/>
    <property type="project" value="TreeGrafter"/>
</dbReference>
<evidence type="ECO:0000256" key="1">
    <source>
        <dbReference type="ARBA" id="ARBA00000098"/>
    </source>
</evidence>
<dbReference type="Pfam" id="PF11838">
    <property type="entry name" value="ERAP1_C"/>
    <property type="match status" value="1"/>
</dbReference>
<dbReference type="GO" id="GO:0016285">
    <property type="term" value="F:alanyl aminopeptidase activity"/>
    <property type="evidence" value="ECO:0007669"/>
    <property type="project" value="UniProtKB-EC"/>
</dbReference>
<dbReference type="CDD" id="cd09602">
    <property type="entry name" value="M1_APN"/>
    <property type="match status" value="1"/>
</dbReference>
<proteinExistence type="inferred from homology"/>
<dbReference type="InterPro" id="IPR050344">
    <property type="entry name" value="Peptidase_M1_aminopeptidases"/>
</dbReference>
<evidence type="ECO:0000259" key="15">
    <source>
        <dbReference type="Pfam" id="PF11838"/>
    </source>
</evidence>
<dbReference type="Gene3D" id="2.60.40.1730">
    <property type="entry name" value="tricorn interacting facor f3 domain"/>
    <property type="match status" value="1"/>
</dbReference>
<dbReference type="InterPro" id="IPR027268">
    <property type="entry name" value="Peptidase_M4/M1_CTD_sf"/>
</dbReference>
<sequence length="876" mass="97385">MSHHDLTRVDAAARTAALTLNAADVELDLTGACDQHQRTFGVHVTWDFSLNDDAPTTSTFLDFIGDVHAVEINGVALGRTELSEVVSDGRIELHGLQATNRVVVEGAGYYSRSGEGLHRYVDPEDGQTYLYTQYEPTDARRVVPCFDQPDLRTAWTSTVLAPEGWSVSSNALPVGQPVRQPVTGETQAGIRHEFAPTASIPSYLTTVLAGPYHRVDSTWSSKYAHRPQQLPLTLWCRASMAQYLPAEELFDLTRTGLDFFTELFDLPFPFDSYEQAFVPEYNLGAMENPGMVTLTEDYLFPDGPTHQQRAGRANTVLHEMAHMYFGDLVTIRWWEDLWLKESFAEFMGAYASAEATEFRNAWAGFAVRRKGWAYRQDSLSTTHPIVADVPDVAAARQNFDGITYAKGAATLKQLVAYVGVEEFMAACRVYFRRRAWGSADLQDFLAALEEASSRDTAAWARDWLGTLGTTVMDAEVHRSELHLTPQGTVPDPTSQRAHHLAVGLYQPGSDAYGLERTHQIPVDLPADLTPGTAVVVPFPPAAGSGTPLVLVNDDDLDFSHVNLDTATTQRLMEDLGALPNPMARSVAWSHLWSMLRRAQLDPADFLGAVTRHVFAETESVVFETILERAVETVEDYVPVRRREDQRRVLTNAVVHHLKAAQPGSDRQTALARILGRLVDRDPGPAAWLRDLLTGRQTLEGLILGPSLRWRWMTGLVASNHAVDSWVREELERDGSRVSQIGHARTQAARPTRWAKDAAWEQMLGGDLSNDLLSATAAGFQLADDHLITPYRDAYFAMLMQQWETRSLGMATRVVAGLYPSTCDLEPGDSAESDSLLSQTQQWLDTHPQAPAALRRVLTEQRDERLIRLRIQARSTP</sequence>
<keyword evidence="11" id="KW-0482">Metalloprotease</keyword>
<dbReference type="GO" id="GO:0016020">
    <property type="term" value="C:membrane"/>
    <property type="evidence" value="ECO:0007669"/>
    <property type="project" value="TreeGrafter"/>
</dbReference>
<evidence type="ECO:0000256" key="10">
    <source>
        <dbReference type="ARBA" id="ARBA00022833"/>
    </source>
</evidence>
<dbReference type="GO" id="GO:0005737">
    <property type="term" value="C:cytoplasm"/>
    <property type="evidence" value="ECO:0007669"/>
    <property type="project" value="TreeGrafter"/>
</dbReference>
<dbReference type="SUPFAM" id="SSF55486">
    <property type="entry name" value="Metalloproteases ('zincins'), catalytic domain"/>
    <property type="match status" value="1"/>
</dbReference>
<gene>
    <name evidence="17" type="primary">pepN</name>
    <name evidence="17" type="ORF">GTW58_07520</name>
</gene>
<dbReference type="AlphaFoldDB" id="A0A846TX39"/>
<dbReference type="GO" id="GO:0005615">
    <property type="term" value="C:extracellular space"/>
    <property type="evidence" value="ECO:0007669"/>
    <property type="project" value="TreeGrafter"/>
</dbReference>
<dbReference type="EMBL" id="JAAVUN010000012">
    <property type="protein sequence ID" value="NKE09787.1"/>
    <property type="molecule type" value="Genomic_DNA"/>
</dbReference>
<dbReference type="Gene3D" id="1.10.390.10">
    <property type="entry name" value="Neutral Protease Domain 2"/>
    <property type="match status" value="1"/>
</dbReference>
<dbReference type="GO" id="GO:0006508">
    <property type="term" value="P:proteolysis"/>
    <property type="evidence" value="ECO:0007669"/>
    <property type="project" value="UniProtKB-KW"/>
</dbReference>
<evidence type="ECO:0000259" key="16">
    <source>
        <dbReference type="Pfam" id="PF17900"/>
    </source>
</evidence>
<evidence type="ECO:0000313" key="17">
    <source>
        <dbReference type="EMBL" id="NKE09787.1"/>
    </source>
</evidence>
<evidence type="ECO:0000256" key="11">
    <source>
        <dbReference type="ARBA" id="ARBA00023049"/>
    </source>
</evidence>
<comment type="catalytic activity">
    <reaction evidence="1">
        <text>Release of an N-terminal amino acid, Xaa-|-Yaa- from a peptide, amide or arylamide. Xaa is preferably Ala, but may be most amino acids including Pro (slow action). When a terminal hydrophobic residue is followed by a prolyl residue, the two may be released as an intact Xaa-Pro dipeptide.</text>
        <dbReference type="EC" id="3.4.11.2"/>
    </reaction>
</comment>
<dbReference type="Pfam" id="PF01433">
    <property type="entry name" value="Peptidase_M1"/>
    <property type="match status" value="1"/>
</dbReference>
<feature type="domain" description="ERAP1-like C-terminal" evidence="15">
    <location>
        <begin position="548"/>
        <end position="862"/>
    </location>
</feature>
<evidence type="ECO:0000259" key="14">
    <source>
        <dbReference type="Pfam" id="PF01433"/>
    </source>
</evidence>
<dbReference type="Proteomes" id="UP000521379">
    <property type="component" value="Unassembled WGS sequence"/>
</dbReference>
<keyword evidence="8" id="KW-0479">Metal-binding</keyword>
<dbReference type="InterPro" id="IPR001930">
    <property type="entry name" value="Peptidase_M1"/>
</dbReference>
<dbReference type="Pfam" id="PF17900">
    <property type="entry name" value="Peptidase_M1_N"/>
    <property type="match status" value="1"/>
</dbReference>
<evidence type="ECO:0000256" key="2">
    <source>
        <dbReference type="ARBA" id="ARBA00001947"/>
    </source>
</evidence>
<accession>A0A846TX39</accession>
<evidence type="ECO:0000256" key="13">
    <source>
        <dbReference type="ARBA" id="ARBA00031533"/>
    </source>
</evidence>
<name>A0A846TX39_9MICC</name>
<protein>
    <recommendedName>
        <fullName evidence="5">Aminopeptidase N</fullName>
        <ecNumber evidence="4">3.4.11.2</ecNumber>
    </recommendedName>
    <alternativeName>
        <fullName evidence="12">Alanine aminopeptidase</fullName>
    </alternativeName>
    <alternativeName>
        <fullName evidence="13">Lysyl aminopeptidase</fullName>
    </alternativeName>
</protein>
<reference evidence="17 18" key="1">
    <citation type="submission" date="2020-02" db="EMBL/GenBank/DDBJ databases">
        <authorList>
            <person name="Sun Q."/>
        </authorList>
    </citation>
    <scope>NUCLEOTIDE SEQUENCE [LARGE SCALE GENOMIC DNA]</scope>
    <source>
        <strain evidence="17 18">YIM 13062</strain>
    </source>
</reference>
<evidence type="ECO:0000256" key="9">
    <source>
        <dbReference type="ARBA" id="ARBA00022801"/>
    </source>
</evidence>
<dbReference type="GO" id="GO:0043171">
    <property type="term" value="P:peptide catabolic process"/>
    <property type="evidence" value="ECO:0007669"/>
    <property type="project" value="TreeGrafter"/>
</dbReference>
<evidence type="ECO:0000256" key="12">
    <source>
        <dbReference type="ARBA" id="ARBA00029811"/>
    </source>
</evidence>
<evidence type="ECO:0000256" key="7">
    <source>
        <dbReference type="ARBA" id="ARBA00022670"/>
    </source>
</evidence>
<dbReference type="PANTHER" id="PTHR11533">
    <property type="entry name" value="PROTEASE M1 ZINC METALLOPROTEASE"/>
    <property type="match status" value="1"/>
</dbReference>
<comment type="similarity">
    <text evidence="3">Belongs to the peptidase M1 family.</text>
</comment>
<dbReference type="GO" id="GO:0070006">
    <property type="term" value="F:metalloaminopeptidase activity"/>
    <property type="evidence" value="ECO:0007669"/>
    <property type="project" value="TreeGrafter"/>
</dbReference>
<dbReference type="SUPFAM" id="SSF63737">
    <property type="entry name" value="Leukotriene A4 hydrolase N-terminal domain"/>
    <property type="match status" value="1"/>
</dbReference>
<keyword evidence="18" id="KW-1185">Reference proteome</keyword>
<evidence type="ECO:0000256" key="3">
    <source>
        <dbReference type="ARBA" id="ARBA00010136"/>
    </source>
</evidence>
<comment type="cofactor">
    <cofactor evidence="2">
        <name>Zn(2+)</name>
        <dbReference type="ChEBI" id="CHEBI:29105"/>
    </cofactor>
</comment>
<evidence type="ECO:0000256" key="4">
    <source>
        <dbReference type="ARBA" id="ARBA00012564"/>
    </source>
</evidence>
<dbReference type="InterPro" id="IPR014782">
    <property type="entry name" value="Peptidase_M1_dom"/>
</dbReference>
<dbReference type="InterPro" id="IPR045357">
    <property type="entry name" value="Aminopeptidase_N-like_N"/>
</dbReference>
<keyword evidence="9 17" id="KW-0378">Hydrolase</keyword>
<dbReference type="PRINTS" id="PR00756">
    <property type="entry name" value="ALADIPTASE"/>
</dbReference>
<dbReference type="PANTHER" id="PTHR11533:SF174">
    <property type="entry name" value="PUROMYCIN-SENSITIVE AMINOPEPTIDASE-RELATED"/>
    <property type="match status" value="1"/>
</dbReference>
<evidence type="ECO:0000256" key="6">
    <source>
        <dbReference type="ARBA" id="ARBA00022438"/>
    </source>
</evidence>
<dbReference type="NCBIfam" id="TIGR02412">
    <property type="entry name" value="pepN_strep_liv"/>
    <property type="match status" value="1"/>
</dbReference>
<dbReference type="InterPro" id="IPR042097">
    <property type="entry name" value="Aminopeptidase_N-like_N_sf"/>
</dbReference>
<organism evidence="17 18">
    <name type="scientific">Kocuria subflava</name>
    <dbReference type="NCBI Taxonomy" id="1736139"/>
    <lineage>
        <taxon>Bacteria</taxon>
        <taxon>Bacillati</taxon>
        <taxon>Actinomycetota</taxon>
        <taxon>Actinomycetes</taxon>
        <taxon>Micrococcales</taxon>
        <taxon>Micrococcaceae</taxon>
        <taxon>Kocuria</taxon>
    </lineage>
</organism>
<keyword evidence="7" id="KW-0645">Protease</keyword>
<feature type="domain" description="Aminopeptidase N-like N-terminal" evidence="16">
    <location>
        <begin position="110"/>
        <end position="204"/>
    </location>
</feature>
<dbReference type="GO" id="GO:0008270">
    <property type="term" value="F:zinc ion binding"/>
    <property type="evidence" value="ECO:0007669"/>
    <property type="project" value="InterPro"/>
</dbReference>
<keyword evidence="6 17" id="KW-0031">Aminopeptidase</keyword>
<dbReference type="EC" id="3.4.11.2" evidence="4"/>
<comment type="caution">
    <text evidence="17">The sequence shown here is derived from an EMBL/GenBank/DDBJ whole genome shotgun (WGS) entry which is preliminary data.</text>
</comment>
<evidence type="ECO:0000256" key="5">
    <source>
        <dbReference type="ARBA" id="ARBA00015611"/>
    </source>
</evidence>
<evidence type="ECO:0000313" key="18">
    <source>
        <dbReference type="Proteomes" id="UP000521379"/>
    </source>
</evidence>
<dbReference type="RefSeq" id="WP_119932796.1">
    <property type="nucleotide sequence ID" value="NZ_JAAVUN010000012.1"/>
</dbReference>
<evidence type="ECO:0000256" key="8">
    <source>
        <dbReference type="ARBA" id="ARBA00022723"/>
    </source>
</evidence>
<dbReference type="InterPro" id="IPR012778">
    <property type="entry name" value="Pept_M1_aminopeptidase"/>
</dbReference>
<keyword evidence="10" id="KW-0862">Zinc</keyword>